<dbReference type="Gene3D" id="1.10.260.40">
    <property type="entry name" value="lambda repressor-like DNA-binding domains"/>
    <property type="match status" value="1"/>
</dbReference>
<evidence type="ECO:0000256" key="3">
    <source>
        <dbReference type="ARBA" id="ARBA00023163"/>
    </source>
</evidence>
<dbReference type="InterPro" id="IPR046335">
    <property type="entry name" value="LacI/GalR-like_sensor"/>
</dbReference>
<dbReference type="CDD" id="cd01392">
    <property type="entry name" value="HTH_LacI"/>
    <property type="match status" value="1"/>
</dbReference>
<sequence>MEPAQPRRRATLRDVARLAAVSPKTVSRVVNHEPGVTAAKVAAVTAAIDQLGYRPNVTASALRRANGRTATIGAVLEDVANPFSSALHRAMEDVARARGVSILSGSVDEDPARERALISTFFGRQIDGLVIAAASDNQAYLTTEMLGGTPVVFVDRPPIGVRADAVLIDNRAGARQAVEHLIAAGHRAIGYVGDLRSIATAQDRLQGYRDALAGAGIRPDPGHVVEDRHTEDAAERAVHRLLDGQAPPTALFTAQNLVTIGAIRALRARGRQRSVALVGFDDFPLADLLEPGVTVVAQDPSAMGALAASLIFRRLDGEVWPPVVHTIPTRLIPRGSGEIRPG</sequence>
<name>A0A545AIN3_9ACTN</name>
<accession>A0A545AIN3</accession>
<dbReference type="PROSITE" id="PS50932">
    <property type="entry name" value="HTH_LACI_2"/>
    <property type="match status" value="1"/>
</dbReference>
<reference evidence="5 6" key="1">
    <citation type="submission" date="2019-07" db="EMBL/GenBank/DDBJ databases">
        <title>Cryptosporangium phraense sp. nov., isolated from plant litter.</title>
        <authorList>
            <person name="Suriyachadkun C."/>
        </authorList>
    </citation>
    <scope>NUCLEOTIDE SEQUENCE [LARGE SCALE GENOMIC DNA]</scope>
    <source>
        <strain evidence="5 6">A-T 5661</strain>
    </source>
</reference>
<dbReference type="PROSITE" id="PS00356">
    <property type="entry name" value="HTH_LACI_1"/>
    <property type="match status" value="1"/>
</dbReference>
<keyword evidence="2" id="KW-0238">DNA-binding</keyword>
<keyword evidence="1" id="KW-0805">Transcription regulation</keyword>
<dbReference type="AlphaFoldDB" id="A0A545AIN3"/>
<proteinExistence type="predicted"/>
<dbReference type="Pfam" id="PF00356">
    <property type="entry name" value="LacI"/>
    <property type="match status" value="1"/>
</dbReference>
<dbReference type="GO" id="GO:0003700">
    <property type="term" value="F:DNA-binding transcription factor activity"/>
    <property type="evidence" value="ECO:0007669"/>
    <property type="project" value="TreeGrafter"/>
</dbReference>
<dbReference type="InParanoid" id="A0A545AIN3"/>
<dbReference type="Pfam" id="PF13377">
    <property type="entry name" value="Peripla_BP_3"/>
    <property type="match status" value="1"/>
</dbReference>
<evidence type="ECO:0000256" key="1">
    <source>
        <dbReference type="ARBA" id="ARBA00023015"/>
    </source>
</evidence>
<feature type="domain" description="HTH lacI-type" evidence="4">
    <location>
        <begin position="10"/>
        <end position="64"/>
    </location>
</feature>
<dbReference type="EMBL" id="VIRS01000029">
    <property type="protein sequence ID" value="TQS41181.1"/>
    <property type="molecule type" value="Genomic_DNA"/>
</dbReference>
<evidence type="ECO:0000256" key="2">
    <source>
        <dbReference type="ARBA" id="ARBA00023125"/>
    </source>
</evidence>
<dbReference type="SUPFAM" id="SSF53822">
    <property type="entry name" value="Periplasmic binding protein-like I"/>
    <property type="match status" value="1"/>
</dbReference>
<dbReference type="InterPro" id="IPR000843">
    <property type="entry name" value="HTH_LacI"/>
</dbReference>
<keyword evidence="6" id="KW-1185">Reference proteome</keyword>
<evidence type="ECO:0000259" key="4">
    <source>
        <dbReference type="PROSITE" id="PS50932"/>
    </source>
</evidence>
<dbReference type="Proteomes" id="UP000317982">
    <property type="component" value="Unassembled WGS sequence"/>
</dbReference>
<organism evidence="5 6">
    <name type="scientific">Cryptosporangium phraense</name>
    <dbReference type="NCBI Taxonomy" id="2593070"/>
    <lineage>
        <taxon>Bacteria</taxon>
        <taxon>Bacillati</taxon>
        <taxon>Actinomycetota</taxon>
        <taxon>Actinomycetes</taxon>
        <taxon>Cryptosporangiales</taxon>
        <taxon>Cryptosporangiaceae</taxon>
        <taxon>Cryptosporangium</taxon>
    </lineage>
</organism>
<dbReference type="PRINTS" id="PR00036">
    <property type="entry name" value="HTHLACI"/>
</dbReference>
<keyword evidence="3" id="KW-0804">Transcription</keyword>
<dbReference type="OrthoDB" id="3595338at2"/>
<protein>
    <submittedName>
        <fullName evidence="5">LacI family transcriptional regulator</fullName>
    </submittedName>
</protein>
<dbReference type="SUPFAM" id="SSF47413">
    <property type="entry name" value="lambda repressor-like DNA-binding domains"/>
    <property type="match status" value="1"/>
</dbReference>
<dbReference type="PANTHER" id="PTHR30146:SF109">
    <property type="entry name" value="HTH-TYPE TRANSCRIPTIONAL REGULATOR GALS"/>
    <property type="match status" value="1"/>
</dbReference>
<dbReference type="SMART" id="SM00354">
    <property type="entry name" value="HTH_LACI"/>
    <property type="match status" value="1"/>
</dbReference>
<evidence type="ECO:0000313" key="6">
    <source>
        <dbReference type="Proteomes" id="UP000317982"/>
    </source>
</evidence>
<dbReference type="InterPro" id="IPR028082">
    <property type="entry name" value="Peripla_BP_I"/>
</dbReference>
<dbReference type="GO" id="GO:0000976">
    <property type="term" value="F:transcription cis-regulatory region binding"/>
    <property type="evidence" value="ECO:0007669"/>
    <property type="project" value="TreeGrafter"/>
</dbReference>
<comment type="caution">
    <text evidence="5">The sequence shown here is derived from an EMBL/GenBank/DDBJ whole genome shotgun (WGS) entry which is preliminary data.</text>
</comment>
<dbReference type="Gene3D" id="3.40.50.2300">
    <property type="match status" value="2"/>
</dbReference>
<gene>
    <name evidence="5" type="ORF">FL583_31105</name>
</gene>
<dbReference type="PANTHER" id="PTHR30146">
    <property type="entry name" value="LACI-RELATED TRANSCRIPTIONAL REPRESSOR"/>
    <property type="match status" value="1"/>
</dbReference>
<dbReference type="RefSeq" id="WP_142708430.1">
    <property type="nucleotide sequence ID" value="NZ_VIRS01000029.1"/>
</dbReference>
<evidence type="ECO:0000313" key="5">
    <source>
        <dbReference type="EMBL" id="TQS41181.1"/>
    </source>
</evidence>
<dbReference type="CDD" id="cd06267">
    <property type="entry name" value="PBP1_LacI_sugar_binding-like"/>
    <property type="match status" value="1"/>
</dbReference>
<dbReference type="InterPro" id="IPR010982">
    <property type="entry name" value="Lambda_DNA-bd_dom_sf"/>
</dbReference>